<keyword evidence="5 6" id="KW-0808">Transferase</keyword>
<keyword evidence="2 5" id="KW-0812">Transmembrane</keyword>
<evidence type="ECO:0000256" key="4">
    <source>
        <dbReference type="ARBA" id="ARBA00023136"/>
    </source>
</evidence>
<keyword evidence="5" id="KW-0256">Endoplasmic reticulum</keyword>
<dbReference type="UniPathway" id="UPA00196"/>
<feature type="transmembrane region" description="Helical" evidence="5">
    <location>
        <begin position="262"/>
        <end position="282"/>
    </location>
</feature>
<dbReference type="STRING" id="7244.B4LUD2"/>
<dbReference type="GO" id="GO:0006506">
    <property type="term" value="P:GPI anchor biosynthetic process"/>
    <property type="evidence" value="ECO:0007669"/>
    <property type="project" value="UniProtKB-UniPathway"/>
</dbReference>
<dbReference type="PIRSF" id="PIRSF017321">
    <property type="entry name" value="GWT1"/>
    <property type="match status" value="1"/>
</dbReference>
<dbReference type="FunCoup" id="B4LUD2">
    <property type="interactions" value="789"/>
</dbReference>
<feature type="transmembrane region" description="Helical" evidence="5">
    <location>
        <begin position="458"/>
        <end position="476"/>
    </location>
</feature>
<name>B4LUD2_DROVI</name>
<dbReference type="GO" id="GO:0032216">
    <property type="term" value="F:glucosaminyl-phosphatidylinositol O-acyltransferase activity"/>
    <property type="evidence" value="ECO:0007669"/>
    <property type="project" value="TreeGrafter"/>
</dbReference>
<feature type="transmembrane region" description="Helical" evidence="5">
    <location>
        <begin position="367"/>
        <end position="388"/>
    </location>
</feature>
<evidence type="ECO:0000256" key="5">
    <source>
        <dbReference type="RuleBase" id="RU280819"/>
    </source>
</evidence>
<comment type="function">
    <text evidence="5">A acetyltransferase, which acetylates the inositol ring of phosphatidylinositol during biosynthesis of GPI-anchor.</text>
</comment>
<dbReference type="KEGG" id="dvi:6627352"/>
<feature type="transmembrane region" description="Helical" evidence="5">
    <location>
        <begin position="289"/>
        <end position="308"/>
    </location>
</feature>
<dbReference type="Proteomes" id="UP000008792">
    <property type="component" value="Unassembled WGS sequence"/>
</dbReference>
<proteinExistence type="inferred from homology"/>
<evidence type="ECO:0000256" key="3">
    <source>
        <dbReference type="ARBA" id="ARBA00022989"/>
    </source>
</evidence>
<keyword evidence="5 6" id="KW-0012">Acyltransferase</keyword>
<organism evidence="6 7">
    <name type="scientific">Drosophila virilis</name>
    <name type="common">Fruit fly</name>
    <dbReference type="NCBI Taxonomy" id="7244"/>
    <lineage>
        <taxon>Eukaryota</taxon>
        <taxon>Metazoa</taxon>
        <taxon>Ecdysozoa</taxon>
        <taxon>Arthropoda</taxon>
        <taxon>Hexapoda</taxon>
        <taxon>Insecta</taxon>
        <taxon>Pterygota</taxon>
        <taxon>Neoptera</taxon>
        <taxon>Endopterygota</taxon>
        <taxon>Diptera</taxon>
        <taxon>Brachycera</taxon>
        <taxon>Muscomorpha</taxon>
        <taxon>Ephydroidea</taxon>
        <taxon>Drosophilidae</taxon>
        <taxon>Drosophila</taxon>
    </lineage>
</organism>
<protein>
    <recommendedName>
        <fullName evidence="5">Phosphatidylinositol-glycan biosynthesis class W protein</fullName>
        <ecNumber evidence="5">2.3.-.-</ecNumber>
    </recommendedName>
</protein>
<dbReference type="OrthoDB" id="15270at2759"/>
<feature type="transmembrane region" description="Helical" evidence="5">
    <location>
        <begin position="394"/>
        <end position="414"/>
    </location>
</feature>
<accession>B4LUD2</accession>
<dbReference type="Pfam" id="PF06423">
    <property type="entry name" value="GWT1"/>
    <property type="match status" value="1"/>
</dbReference>
<dbReference type="InParanoid" id="B4LUD2"/>
<keyword evidence="3 5" id="KW-1133">Transmembrane helix</keyword>
<dbReference type="eggNOG" id="KOG0411">
    <property type="taxonomic scope" value="Eukaryota"/>
</dbReference>
<keyword evidence="5" id="KW-0337">GPI-anchor biosynthesis</keyword>
<sequence length="512" mass="56950">MFGASALESGYNQIYHYDAYVTSDKCFPSAPLHIFQNYMQQKTCSSHTDVASLINSPDKDSWNSLRAGLHVMTAILPTLIGITLSQQLCQHLPLRSTRRFLMEFLLIATPTICSNTVTSDYNKYFCVLAAIFIAFLLWHSGICGRASAAATSHCYKVGQRPSAITLVRTTAYVCTGCAILAIDFKAFPVDWRKSRRYGASLMDVGIGMFVMAMGVVSHRSRYFGDLKRQFRVVVQLLALGLLRTAIITMIDYHQDEHEYGQHLNAFFCLGFTKLLGSLASLLARSDQQLLPLSMAILALHELLLQLGLSDFVMSDADRVGFLRANREGLSALPGCVALYLLSIWGGEWYKSKDKLNYSQFIAKLRNMLLVVITAWTLVFVSVFLFGIARVTFNAGYVLWSFSVGATMLILYSFLFEFCLMVPMAEPLEDKADASLAADPKLAKPTRLPAFAETINMNGLTYFMLSNLLTGLVNLTLEPSNRSSAECVTILMLYMLASTGTVYVLFRKGIRIA</sequence>
<feature type="transmembrane region" description="Helical" evidence="5">
    <location>
        <begin position="197"/>
        <end position="218"/>
    </location>
</feature>
<evidence type="ECO:0000256" key="2">
    <source>
        <dbReference type="ARBA" id="ARBA00022692"/>
    </source>
</evidence>
<feature type="transmembrane region" description="Helical" evidence="5">
    <location>
        <begin position="163"/>
        <end position="182"/>
    </location>
</feature>
<comment type="subcellular location">
    <subcellularLocation>
        <location evidence="5">Endoplasmic reticulum membrane</location>
        <topology evidence="5">Multi-pass membrane protein</topology>
    </subcellularLocation>
    <subcellularLocation>
        <location evidence="1">Membrane</location>
        <topology evidence="1">Multi-pass membrane protein</topology>
    </subcellularLocation>
</comment>
<dbReference type="GO" id="GO:0005789">
    <property type="term" value="C:endoplasmic reticulum membrane"/>
    <property type="evidence" value="ECO:0007669"/>
    <property type="project" value="UniProtKB-SubCell"/>
</dbReference>
<feature type="transmembrane region" description="Helical" evidence="5">
    <location>
        <begin position="230"/>
        <end position="250"/>
    </location>
</feature>
<dbReference type="AlphaFoldDB" id="B4LUD2"/>
<dbReference type="GO" id="GO:0072659">
    <property type="term" value="P:protein localization to plasma membrane"/>
    <property type="evidence" value="ECO:0007669"/>
    <property type="project" value="TreeGrafter"/>
</dbReference>
<keyword evidence="4 5" id="KW-0472">Membrane</keyword>
<evidence type="ECO:0000256" key="1">
    <source>
        <dbReference type="ARBA" id="ARBA00004141"/>
    </source>
</evidence>
<dbReference type="EC" id="2.3.-.-" evidence="5"/>
<dbReference type="PANTHER" id="PTHR20661">
    <property type="entry name" value="PHOSPHATIDYLINOSITOL-GLYCAN BIOSYNTHESIS CLASS W PROTEIN"/>
    <property type="match status" value="1"/>
</dbReference>
<dbReference type="HOGENOM" id="CLU_020802_2_1_1"/>
<gene>
    <name evidence="6" type="primary">Dvir\GJ17289</name>
    <name evidence="6" type="ORF">Dvir_GJ17289</name>
</gene>
<feature type="transmembrane region" description="Helical" evidence="5">
    <location>
        <begin position="124"/>
        <end position="142"/>
    </location>
</feature>
<evidence type="ECO:0000313" key="7">
    <source>
        <dbReference type="Proteomes" id="UP000008792"/>
    </source>
</evidence>
<comment type="similarity">
    <text evidence="5">Belongs to the PIGW family.</text>
</comment>
<comment type="pathway">
    <text evidence="5">Glycolipid biosynthesis; glycosylphosphatidylinositol-anchor biosynthesis.</text>
</comment>
<reference evidence="6 7" key="1">
    <citation type="journal article" date="2007" name="Nature">
        <title>Evolution of genes and genomes on the Drosophila phylogeny.</title>
        <authorList>
            <consortium name="Drosophila 12 Genomes Consortium"/>
            <person name="Clark A.G."/>
            <person name="Eisen M.B."/>
            <person name="Smith D.R."/>
            <person name="Bergman C.M."/>
            <person name="Oliver B."/>
            <person name="Markow T.A."/>
            <person name="Kaufman T.C."/>
            <person name="Kellis M."/>
            <person name="Gelbart W."/>
            <person name="Iyer V.N."/>
            <person name="Pollard D.A."/>
            <person name="Sackton T.B."/>
            <person name="Larracuente A.M."/>
            <person name="Singh N.D."/>
            <person name="Abad J.P."/>
            <person name="Abt D.N."/>
            <person name="Adryan B."/>
            <person name="Aguade M."/>
            <person name="Akashi H."/>
            <person name="Anderson W.W."/>
            <person name="Aquadro C.F."/>
            <person name="Ardell D.H."/>
            <person name="Arguello R."/>
            <person name="Artieri C.G."/>
            <person name="Barbash D.A."/>
            <person name="Barker D."/>
            <person name="Barsanti P."/>
            <person name="Batterham P."/>
            <person name="Batzoglou S."/>
            <person name="Begun D."/>
            <person name="Bhutkar A."/>
            <person name="Blanco E."/>
            <person name="Bosak S.A."/>
            <person name="Bradley R.K."/>
            <person name="Brand A.D."/>
            <person name="Brent M.R."/>
            <person name="Brooks A.N."/>
            <person name="Brown R.H."/>
            <person name="Butlin R.K."/>
            <person name="Caggese C."/>
            <person name="Calvi B.R."/>
            <person name="Bernardo de Carvalho A."/>
            <person name="Caspi A."/>
            <person name="Castrezana S."/>
            <person name="Celniker S.E."/>
            <person name="Chang J.L."/>
            <person name="Chapple C."/>
            <person name="Chatterji S."/>
            <person name="Chinwalla A."/>
            <person name="Civetta A."/>
            <person name="Clifton S.W."/>
            <person name="Comeron J.M."/>
            <person name="Costello J.C."/>
            <person name="Coyne J.A."/>
            <person name="Daub J."/>
            <person name="David R.G."/>
            <person name="Delcher A.L."/>
            <person name="Delehaunty K."/>
            <person name="Do C.B."/>
            <person name="Ebling H."/>
            <person name="Edwards K."/>
            <person name="Eickbush T."/>
            <person name="Evans J.D."/>
            <person name="Filipski A."/>
            <person name="Findeiss S."/>
            <person name="Freyhult E."/>
            <person name="Fulton L."/>
            <person name="Fulton R."/>
            <person name="Garcia A.C."/>
            <person name="Gardiner A."/>
            <person name="Garfield D.A."/>
            <person name="Garvin B.E."/>
            <person name="Gibson G."/>
            <person name="Gilbert D."/>
            <person name="Gnerre S."/>
            <person name="Godfrey J."/>
            <person name="Good R."/>
            <person name="Gotea V."/>
            <person name="Gravely B."/>
            <person name="Greenberg A.J."/>
            <person name="Griffiths-Jones S."/>
            <person name="Gross S."/>
            <person name="Guigo R."/>
            <person name="Gustafson E.A."/>
            <person name="Haerty W."/>
            <person name="Hahn M.W."/>
            <person name="Halligan D.L."/>
            <person name="Halpern A.L."/>
            <person name="Halter G.M."/>
            <person name="Han M.V."/>
            <person name="Heger A."/>
            <person name="Hillier L."/>
            <person name="Hinrichs A.S."/>
            <person name="Holmes I."/>
            <person name="Hoskins R.A."/>
            <person name="Hubisz M.J."/>
            <person name="Hultmark D."/>
            <person name="Huntley M.A."/>
            <person name="Jaffe D.B."/>
            <person name="Jagadeeshan S."/>
            <person name="Jeck W.R."/>
            <person name="Johnson J."/>
            <person name="Jones C.D."/>
            <person name="Jordan W.C."/>
            <person name="Karpen G.H."/>
            <person name="Kataoka E."/>
            <person name="Keightley P.D."/>
            <person name="Kheradpour P."/>
            <person name="Kirkness E.F."/>
            <person name="Koerich L.B."/>
            <person name="Kristiansen K."/>
            <person name="Kudrna D."/>
            <person name="Kulathinal R.J."/>
            <person name="Kumar S."/>
            <person name="Kwok R."/>
            <person name="Lander E."/>
            <person name="Langley C.H."/>
            <person name="Lapoint R."/>
            <person name="Lazzaro B.P."/>
            <person name="Lee S.J."/>
            <person name="Levesque L."/>
            <person name="Li R."/>
            <person name="Lin C.F."/>
            <person name="Lin M.F."/>
            <person name="Lindblad-Toh K."/>
            <person name="Llopart A."/>
            <person name="Long M."/>
            <person name="Low L."/>
            <person name="Lozovsky E."/>
            <person name="Lu J."/>
            <person name="Luo M."/>
            <person name="Machado C.A."/>
            <person name="Makalowski W."/>
            <person name="Marzo M."/>
            <person name="Matsuda M."/>
            <person name="Matzkin L."/>
            <person name="McAllister B."/>
            <person name="McBride C.S."/>
            <person name="McKernan B."/>
            <person name="McKernan K."/>
            <person name="Mendez-Lago M."/>
            <person name="Minx P."/>
            <person name="Mollenhauer M.U."/>
            <person name="Montooth K."/>
            <person name="Mount S.M."/>
            <person name="Mu X."/>
            <person name="Myers E."/>
            <person name="Negre B."/>
            <person name="Newfeld S."/>
            <person name="Nielsen R."/>
            <person name="Noor M.A."/>
            <person name="O'Grady P."/>
            <person name="Pachter L."/>
            <person name="Papaceit M."/>
            <person name="Parisi M.J."/>
            <person name="Parisi M."/>
            <person name="Parts L."/>
            <person name="Pedersen J.S."/>
            <person name="Pesole G."/>
            <person name="Phillippy A.M."/>
            <person name="Ponting C.P."/>
            <person name="Pop M."/>
            <person name="Porcelli D."/>
            <person name="Powell J.R."/>
            <person name="Prohaska S."/>
            <person name="Pruitt K."/>
            <person name="Puig M."/>
            <person name="Quesneville H."/>
            <person name="Ram K.R."/>
            <person name="Rand D."/>
            <person name="Rasmussen M.D."/>
            <person name="Reed L.K."/>
            <person name="Reenan R."/>
            <person name="Reily A."/>
            <person name="Remington K.A."/>
            <person name="Rieger T.T."/>
            <person name="Ritchie M.G."/>
            <person name="Robin C."/>
            <person name="Rogers Y.H."/>
            <person name="Rohde C."/>
            <person name="Rozas J."/>
            <person name="Rubenfield M.J."/>
            <person name="Ruiz A."/>
            <person name="Russo S."/>
            <person name="Salzberg S.L."/>
            <person name="Sanchez-Gracia A."/>
            <person name="Saranga D.J."/>
            <person name="Sato H."/>
            <person name="Schaeffer S.W."/>
            <person name="Schatz M.C."/>
            <person name="Schlenke T."/>
            <person name="Schwartz R."/>
            <person name="Segarra C."/>
            <person name="Singh R.S."/>
            <person name="Sirot L."/>
            <person name="Sirota M."/>
            <person name="Sisneros N.B."/>
            <person name="Smith C.D."/>
            <person name="Smith T.F."/>
            <person name="Spieth J."/>
            <person name="Stage D.E."/>
            <person name="Stark A."/>
            <person name="Stephan W."/>
            <person name="Strausberg R.L."/>
            <person name="Strempel S."/>
            <person name="Sturgill D."/>
            <person name="Sutton G."/>
            <person name="Sutton G.G."/>
            <person name="Tao W."/>
            <person name="Teichmann S."/>
            <person name="Tobari Y.N."/>
            <person name="Tomimura Y."/>
            <person name="Tsolas J.M."/>
            <person name="Valente V.L."/>
            <person name="Venter E."/>
            <person name="Venter J.C."/>
            <person name="Vicario S."/>
            <person name="Vieira F.G."/>
            <person name="Vilella A.J."/>
            <person name="Villasante A."/>
            <person name="Walenz B."/>
            <person name="Wang J."/>
            <person name="Wasserman M."/>
            <person name="Watts T."/>
            <person name="Wilson D."/>
            <person name="Wilson R.K."/>
            <person name="Wing R.A."/>
            <person name="Wolfner M.F."/>
            <person name="Wong A."/>
            <person name="Wong G.K."/>
            <person name="Wu C.I."/>
            <person name="Wu G."/>
            <person name="Yamamoto D."/>
            <person name="Yang H.P."/>
            <person name="Yang S.P."/>
            <person name="Yorke J.A."/>
            <person name="Yoshida K."/>
            <person name="Zdobnov E."/>
            <person name="Zhang P."/>
            <person name="Zhang Y."/>
            <person name="Zimin A.V."/>
            <person name="Baldwin J."/>
            <person name="Abdouelleil A."/>
            <person name="Abdulkadir J."/>
            <person name="Abebe A."/>
            <person name="Abera B."/>
            <person name="Abreu J."/>
            <person name="Acer S.C."/>
            <person name="Aftuck L."/>
            <person name="Alexander A."/>
            <person name="An P."/>
            <person name="Anderson E."/>
            <person name="Anderson S."/>
            <person name="Arachi H."/>
            <person name="Azer M."/>
            <person name="Bachantsang P."/>
            <person name="Barry A."/>
            <person name="Bayul T."/>
            <person name="Berlin A."/>
            <person name="Bessette D."/>
            <person name="Bloom T."/>
            <person name="Blye J."/>
            <person name="Boguslavskiy L."/>
            <person name="Bonnet C."/>
            <person name="Boukhgalter B."/>
            <person name="Bourzgui I."/>
            <person name="Brown A."/>
            <person name="Cahill P."/>
            <person name="Channer S."/>
            <person name="Cheshatsang Y."/>
            <person name="Chuda L."/>
            <person name="Citroen M."/>
            <person name="Collymore A."/>
            <person name="Cooke P."/>
            <person name="Costello M."/>
            <person name="D'Aco K."/>
            <person name="Daza R."/>
            <person name="De Haan G."/>
            <person name="DeGray S."/>
            <person name="DeMaso C."/>
            <person name="Dhargay N."/>
            <person name="Dooley K."/>
            <person name="Dooley E."/>
            <person name="Doricent M."/>
            <person name="Dorje P."/>
            <person name="Dorjee K."/>
            <person name="Dupes A."/>
            <person name="Elong R."/>
            <person name="Falk J."/>
            <person name="Farina A."/>
            <person name="Faro S."/>
            <person name="Ferguson D."/>
            <person name="Fisher S."/>
            <person name="Foley C.D."/>
            <person name="Franke A."/>
            <person name="Friedrich D."/>
            <person name="Gadbois L."/>
            <person name="Gearin G."/>
            <person name="Gearin C.R."/>
            <person name="Giannoukos G."/>
            <person name="Goode T."/>
            <person name="Graham J."/>
            <person name="Grandbois E."/>
            <person name="Grewal S."/>
            <person name="Gyaltsen K."/>
            <person name="Hafez N."/>
            <person name="Hagos B."/>
            <person name="Hall J."/>
            <person name="Henson C."/>
            <person name="Hollinger A."/>
            <person name="Honan T."/>
            <person name="Huard M.D."/>
            <person name="Hughes L."/>
            <person name="Hurhula B."/>
            <person name="Husby M.E."/>
            <person name="Kamat A."/>
            <person name="Kanga B."/>
            <person name="Kashin S."/>
            <person name="Khazanovich D."/>
            <person name="Kisner P."/>
            <person name="Lance K."/>
            <person name="Lara M."/>
            <person name="Lee W."/>
            <person name="Lennon N."/>
            <person name="Letendre F."/>
            <person name="LeVine R."/>
            <person name="Lipovsky A."/>
            <person name="Liu X."/>
            <person name="Liu J."/>
            <person name="Liu S."/>
            <person name="Lokyitsang T."/>
            <person name="Lokyitsang Y."/>
            <person name="Lubonja R."/>
            <person name="Lui A."/>
            <person name="MacDonald P."/>
            <person name="Magnisalis V."/>
            <person name="Maru K."/>
            <person name="Matthews C."/>
            <person name="McCusker W."/>
            <person name="McDonough S."/>
            <person name="Mehta T."/>
            <person name="Meldrim J."/>
            <person name="Meneus L."/>
            <person name="Mihai O."/>
            <person name="Mihalev A."/>
            <person name="Mihova T."/>
            <person name="Mittelman R."/>
            <person name="Mlenga V."/>
            <person name="Montmayeur A."/>
            <person name="Mulrain L."/>
            <person name="Navidi A."/>
            <person name="Naylor J."/>
            <person name="Negash T."/>
            <person name="Nguyen T."/>
            <person name="Nguyen N."/>
            <person name="Nicol R."/>
            <person name="Norbu C."/>
            <person name="Norbu N."/>
            <person name="Novod N."/>
            <person name="O'Neill B."/>
            <person name="Osman S."/>
            <person name="Markiewicz E."/>
            <person name="Oyono O.L."/>
            <person name="Patti C."/>
            <person name="Phunkhang P."/>
            <person name="Pierre F."/>
            <person name="Priest M."/>
            <person name="Raghuraman S."/>
            <person name="Rege F."/>
            <person name="Reyes R."/>
            <person name="Rise C."/>
            <person name="Rogov P."/>
            <person name="Ross K."/>
            <person name="Ryan E."/>
            <person name="Settipalli S."/>
            <person name="Shea T."/>
            <person name="Sherpa N."/>
            <person name="Shi L."/>
            <person name="Shih D."/>
            <person name="Sparrow T."/>
            <person name="Spaulding J."/>
            <person name="Stalker J."/>
            <person name="Stange-Thomann N."/>
            <person name="Stavropoulos S."/>
            <person name="Stone C."/>
            <person name="Strader C."/>
            <person name="Tesfaye S."/>
            <person name="Thomson T."/>
            <person name="Thoulutsang Y."/>
            <person name="Thoulutsang D."/>
            <person name="Topham K."/>
            <person name="Topping I."/>
            <person name="Tsamla T."/>
            <person name="Vassiliev H."/>
            <person name="Vo A."/>
            <person name="Wangchuk T."/>
            <person name="Wangdi T."/>
            <person name="Weiand M."/>
            <person name="Wilkinson J."/>
            <person name="Wilson A."/>
            <person name="Yadav S."/>
            <person name="Young G."/>
            <person name="Yu Q."/>
            <person name="Zembek L."/>
            <person name="Zhong D."/>
            <person name="Zimmer A."/>
            <person name="Zwirko Z."/>
            <person name="Jaffe D.B."/>
            <person name="Alvarez P."/>
            <person name="Brockman W."/>
            <person name="Butler J."/>
            <person name="Chin C."/>
            <person name="Gnerre S."/>
            <person name="Grabherr M."/>
            <person name="Kleber M."/>
            <person name="Mauceli E."/>
            <person name="MacCallum I."/>
        </authorList>
    </citation>
    <scope>NUCLEOTIDE SEQUENCE [LARGE SCALE GENOMIC DNA]</scope>
    <source>
        <strain evidence="7">Tucson 15010-1051.87</strain>
    </source>
</reference>
<evidence type="ECO:0000313" key="6">
    <source>
        <dbReference type="EMBL" id="EDW64118.2"/>
    </source>
</evidence>
<keyword evidence="7" id="KW-1185">Reference proteome</keyword>
<dbReference type="EMBL" id="CH940649">
    <property type="protein sequence ID" value="EDW64118.2"/>
    <property type="molecule type" value="Genomic_DNA"/>
</dbReference>
<feature type="transmembrane region" description="Helical" evidence="5">
    <location>
        <begin position="328"/>
        <end position="346"/>
    </location>
</feature>
<feature type="transmembrane region" description="Helical" evidence="5">
    <location>
        <begin position="482"/>
        <end position="505"/>
    </location>
</feature>
<dbReference type="InterPro" id="IPR009447">
    <property type="entry name" value="PIGW/GWT1"/>
</dbReference>
<dbReference type="PANTHER" id="PTHR20661:SF0">
    <property type="entry name" value="PHOSPHATIDYLINOSITOL-GLYCAN BIOSYNTHESIS CLASS W PROTEIN"/>
    <property type="match status" value="1"/>
</dbReference>